<accession>A0A1Y1HMK9</accession>
<dbReference type="AlphaFoldDB" id="A0A1Y1HMK9"/>
<name>A0A1Y1HMK9_KLENI</name>
<gene>
    <name evidence="2" type="ORF">KFL_000040360</name>
</gene>
<keyword evidence="3" id="KW-1185">Reference proteome</keyword>
<feature type="compositionally biased region" description="Basic and acidic residues" evidence="1">
    <location>
        <begin position="146"/>
        <end position="157"/>
    </location>
</feature>
<feature type="compositionally biased region" description="Basic and acidic residues" evidence="1">
    <location>
        <begin position="117"/>
        <end position="129"/>
    </location>
</feature>
<sequence length="167" mass="18584">MDAKVPVPEEGTPSLEELLRPPLSTETSSALEEILKRSPLAKGLYDVARQWLTQLPQEKQTAVLLILLGWRPPIRNVSSSAIWIMQKHFGDDFHGLTRSIKQRYYQAAAEPCSGESQKGKDIEGEEKARQGSRPCTPASSCSNPERLIKRTWQDNERGGGAAVDIMQ</sequence>
<proteinExistence type="predicted"/>
<dbReference type="EMBL" id="DF236953">
    <property type="protein sequence ID" value="GAQ77836.1"/>
    <property type="molecule type" value="Genomic_DNA"/>
</dbReference>
<evidence type="ECO:0000313" key="2">
    <source>
        <dbReference type="EMBL" id="GAQ77836.1"/>
    </source>
</evidence>
<reference evidence="2 3" key="1">
    <citation type="journal article" date="2014" name="Nat. Commun.">
        <title>Klebsormidium flaccidum genome reveals primary factors for plant terrestrial adaptation.</title>
        <authorList>
            <person name="Hori K."/>
            <person name="Maruyama F."/>
            <person name="Fujisawa T."/>
            <person name="Togashi T."/>
            <person name="Yamamoto N."/>
            <person name="Seo M."/>
            <person name="Sato S."/>
            <person name="Yamada T."/>
            <person name="Mori H."/>
            <person name="Tajima N."/>
            <person name="Moriyama T."/>
            <person name="Ikeuchi M."/>
            <person name="Watanabe M."/>
            <person name="Wada H."/>
            <person name="Kobayashi K."/>
            <person name="Saito M."/>
            <person name="Masuda T."/>
            <person name="Sasaki-Sekimoto Y."/>
            <person name="Mashiguchi K."/>
            <person name="Awai K."/>
            <person name="Shimojima M."/>
            <person name="Masuda S."/>
            <person name="Iwai M."/>
            <person name="Nobusawa T."/>
            <person name="Narise T."/>
            <person name="Kondo S."/>
            <person name="Saito H."/>
            <person name="Sato R."/>
            <person name="Murakawa M."/>
            <person name="Ihara Y."/>
            <person name="Oshima-Yamada Y."/>
            <person name="Ohtaka K."/>
            <person name="Satoh M."/>
            <person name="Sonobe K."/>
            <person name="Ishii M."/>
            <person name="Ohtani R."/>
            <person name="Kanamori-Sato M."/>
            <person name="Honoki R."/>
            <person name="Miyazaki D."/>
            <person name="Mochizuki H."/>
            <person name="Umetsu J."/>
            <person name="Higashi K."/>
            <person name="Shibata D."/>
            <person name="Kamiya Y."/>
            <person name="Sato N."/>
            <person name="Nakamura Y."/>
            <person name="Tabata S."/>
            <person name="Ida S."/>
            <person name="Kurokawa K."/>
            <person name="Ohta H."/>
        </authorList>
    </citation>
    <scope>NUCLEOTIDE SEQUENCE [LARGE SCALE GENOMIC DNA]</scope>
    <source>
        <strain evidence="2 3">NIES-2285</strain>
    </source>
</reference>
<protein>
    <submittedName>
        <fullName evidence="2">Uncharacterized protein</fullName>
    </submittedName>
</protein>
<evidence type="ECO:0000313" key="3">
    <source>
        <dbReference type="Proteomes" id="UP000054558"/>
    </source>
</evidence>
<evidence type="ECO:0000256" key="1">
    <source>
        <dbReference type="SAM" id="MobiDB-lite"/>
    </source>
</evidence>
<dbReference type="Proteomes" id="UP000054558">
    <property type="component" value="Unassembled WGS sequence"/>
</dbReference>
<organism evidence="2 3">
    <name type="scientific">Klebsormidium nitens</name>
    <name type="common">Green alga</name>
    <name type="synonym">Ulothrix nitens</name>
    <dbReference type="NCBI Taxonomy" id="105231"/>
    <lineage>
        <taxon>Eukaryota</taxon>
        <taxon>Viridiplantae</taxon>
        <taxon>Streptophyta</taxon>
        <taxon>Klebsormidiophyceae</taxon>
        <taxon>Klebsormidiales</taxon>
        <taxon>Klebsormidiaceae</taxon>
        <taxon>Klebsormidium</taxon>
    </lineage>
</organism>
<feature type="region of interest" description="Disordered" evidence="1">
    <location>
        <begin position="110"/>
        <end position="167"/>
    </location>
</feature>